<dbReference type="Proteomes" id="UP000585474">
    <property type="component" value="Unassembled WGS sequence"/>
</dbReference>
<comment type="caution">
    <text evidence="1">The sequence shown here is derived from an EMBL/GenBank/DDBJ whole genome shotgun (WGS) entry which is preliminary data.</text>
</comment>
<sequence>MDYCFSRYNLFALQSLPSAVKSPSSPRGLPGIVPAHKHPIPTRRVGFGCRRTVIAAASGCEFSGLNTPARAEVAGGEASERGVAERC</sequence>
<evidence type="ECO:0000313" key="1">
    <source>
        <dbReference type="EMBL" id="GFY99407.1"/>
    </source>
</evidence>
<dbReference type="AlphaFoldDB" id="A0A7J0FNA3"/>
<organism evidence="1 2">
    <name type="scientific">Actinidia rufa</name>
    <dbReference type="NCBI Taxonomy" id="165716"/>
    <lineage>
        <taxon>Eukaryota</taxon>
        <taxon>Viridiplantae</taxon>
        <taxon>Streptophyta</taxon>
        <taxon>Embryophyta</taxon>
        <taxon>Tracheophyta</taxon>
        <taxon>Spermatophyta</taxon>
        <taxon>Magnoliopsida</taxon>
        <taxon>eudicotyledons</taxon>
        <taxon>Gunneridae</taxon>
        <taxon>Pentapetalae</taxon>
        <taxon>asterids</taxon>
        <taxon>Ericales</taxon>
        <taxon>Actinidiaceae</taxon>
        <taxon>Actinidia</taxon>
    </lineage>
</organism>
<gene>
    <name evidence="1" type="ORF">Acr_13g0008080</name>
</gene>
<evidence type="ECO:0000313" key="2">
    <source>
        <dbReference type="Proteomes" id="UP000585474"/>
    </source>
</evidence>
<dbReference type="EMBL" id="BJWL01000013">
    <property type="protein sequence ID" value="GFY99407.1"/>
    <property type="molecule type" value="Genomic_DNA"/>
</dbReference>
<proteinExistence type="predicted"/>
<keyword evidence="2" id="KW-1185">Reference proteome</keyword>
<reference evidence="1 2" key="1">
    <citation type="submission" date="2019-07" db="EMBL/GenBank/DDBJ databases">
        <title>De Novo Assembly of kiwifruit Actinidia rufa.</title>
        <authorList>
            <person name="Sugita-Konishi S."/>
            <person name="Sato K."/>
            <person name="Mori E."/>
            <person name="Abe Y."/>
            <person name="Kisaki G."/>
            <person name="Hamano K."/>
            <person name="Suezawa K."/>
            <person name="Otani M."/>
            <person name="Fukuda T."/>
            <person name="Manabe T."/>
            <person name="Gomi K."/>
            <person name="Tabuchi M."/>
            <person name="Akimitsu K."/>
            <person name="Kataoka I."/>
        </authorList>
    </citation>
    <scope>NUCLEOTIDE SEQUENCE [LARGE SCALE GENOMIC DNA]</scope>
    <source>
        <strain evidence="2">cv. Fuchu</strain>
    </source>
</reference>
<name>A0A7J0FNA3_9ERIC</name>
<protein>
    <submittedName>
        <fullName evidence="1">Uncharacterized protein</fullName>
    </submittedName>
</protein>
<accession>A0A7J0FNA3</accession>